<evidence type="ECO:0000313" key="2">
    <source>
        <dbReference type="Proteomes" id="UP000325105"/>
    </source>
</evidence>
<organism evidence="1 2">
    <name type="scientific">Sphingobacterium allocomposti</name>
    <dbReference type="NCBI Taxonomy" id="415956"/>
    <lineage>
        <taxon>Bacteria</taxon>
        <taxon>Pseudomonadati</taxon>
        <taxon>Bacteroidota</taxon>
        <taxon>Sphingobacteriia</taxon>
        <taxon>Sphingobacteriales</taxon>
        <taxon>Sphingobacteriaceae</taxon>
        <taxon>Sphingobacterium</taxon>
    </lineage>
</organism>
<comment type="caution">
    <text evidence="1">The sequence shown here is derived from an EMBL/GenBank/DDBJ whole genome shotgun (WGS) entry which is preliminary data.</text>
</comment>
<dbReference type="EMBL" id="VNHX01000002">
    <property type="protein sequence ID" value="TYP97657.1"/>
    <property type="molecule type" value="Genomic_DNA"/>
</dbReference>
<name>A0A5S5DP20_9SPHI</name>
<dbReference type="AlphaFoldDB" id="A0A5S5DP20"/>
<sequence>MDWGGEIRLYYKHFGRTDSAEFMYYLRKPAELEWLHQSRHVAALAEQFSDDTLAGYVVISESVTGEPICLHIDTQAIYTFTKKPVGKHLLFHSFNDFLLVELIQLKKQVCEFDFESMEEEYRFVDTVVDNSDISQELRHEKLYKK</sequence>
<gene>
    <name evidence="1" type="ORF">BC792_10279</name>
</gene>
<protein>
    <submittedName>
        <fullName evidence="1">Uncharacterized protein</fullName>
    </submittedName>
</protein>
<proteinExistence type="predicted"/>
<keyword evidence="2" id="KW-1185">Reference proteome</keyword>
<accession>A0A5S5DP20</accession>
<dbReference type="Proteomes" id="UP000325105">
    <property type="component" value="Unassembled WGS sequence"/>
</dbReference>
<reference evidence="1 2" key="1">
    <citation type="submission" date="2019-07" db="EMBL/GenBank/DDBJ databases">
        <title>Genomic Encyclopedia of Archaeal and Bacterial Type Strains, Phase II (KMG-II): from individual species to whole genera.</title>
        <authorList>
            <person name="Goeker M."/>
        </authorList>
    </citation>
    <scope>NUCLEOTIDE SEQUENCE [LARGE SCALE GENOMIC DNA]</scope>
    <source>
        <strain evidence="1 2">DSM 18850</strain>
    </source>
</reference>
<evidence type="ECO:0000313" key="1">
    <source>
        <dbReference type="EMBL" id="TYP97657.1"/>
    </source>
</evidence>